<organism evidence="1 2">
    <name type="scientific">Candolleomyces aberdarensis</name>
    <dbReference type="NCBI Taxonomy" id="2316362"/>
    <lineage>
        <taxon>Eukaryota</taxon>
        <taxon>Fungi</taxon>
        <taxon>Dikarya</taxon>
        <taxon>Basidiomycota</taxon>
        <taxon>Agaricomycotina</taxon>
        <taxon>Agaricomycetes</taxon>
        <taxon>Agaricomycetidae</taxon>
        <taxon>Agaricales</taxon>
        <taxon>Agaricineae</taxon>
        <taxon>Psathyrellaceae</taxon>
        <taxon>Candolleomyces</taxon>
    </lineage>
</organism>
<dbReference type="Proteomes" id="UP000290288">
    <property type="component" value="Unassembled WGS sequence"/>
</dbReference>
<reference evidence="1 2" key="1">
    <citation type="submission" date="2019-01" db="EMBL/GenBank/DDBJ databases">
        <title>Draft genome sequence of Psathyrella aberdarensis IHI B618.</title>
        <authorList>
            <person name="Buettner E."/>
            <person name="Kellner H."/>
        </authorList>
    </citation>
    <scope>NUCLEOTIDE SEQUENCE [LARGE SCALE GENOMIC DNA]</scope>
    <source>
        <strain evidence="1 2">IHI B618</strain>
    </source>
</reference>
<dbReference type="AlphaFoldDB" id="A0A4Q2D4Y7"/>
<gene>
    <name evidence="1" type="ORF">EST38_g12028</name>
</gene>
<name>A0A4Q2D4Y7_9AGAR</name>
<protein>
    <submittedName>
        <fullName evidence="1">Uncharacterized protein</fullName>
    </submittedName>
</protein>
<dbReference type="EMBL" id="SDEE01000823">
    <property type="protein sequence ID" value="RXW13822.1"/>
    <property type="molecule type" value="Genomic_DNA"/>
</dbReference>
<comment type="caution">
    <text evidence="1">The sequence shown here is derived from an EMBL/GenBank/DDBJ whole genome shotgun (WGS) entry which is preliminary data.</text>
</comment>
<sequence length="252" mass="28251">MSVHNVASQDDLDWLLLLAPKSLKKLAISINSARPFPTHDTYLDQYAQLESFSYLGGHSVIPKFLVLPPLRELELTSSFSFISMINASQLERLSIKPARLSTLPWSSAFCSEMDALLSLLIMAGSLAPGDITLSITLPRYLDDHLHQVSANGLNCTCLHKLYQLTTMNAVTTLSFKVHKCNEIVHEHILEWMEAFPCVRRLFIIPESAEDSECRSLHTFITSIQGRLPHMFTITHGQETLCCGDWDPIPVSV</sequence>
<evidence type="ECO:0000313" key="2">
    <source>
        <dbReference type="Proteomes" id="UP000290288"/>
    </source>
</evidence>
<evidence type="ECO:0000313" key="1">
    <source>
        <dbReference type="EMBL" id="RXW13822.1"/>
    </source>
</evidence>
<accession>A0A4Q2D4Y7</accession>
<proteinExistence type="predicted"/>
<keyword evidence="2" id="KW-1185">Reference proteome</keyword>